<evidence type="ECO:0000256" key="1">
    <source>
        <dbReference type="ARBA" id="ARBA00023157"/>
    </source>
</evidence>
<dbReference type="SUPFAM" id="SSF52833">
    <property type="entry name" value="Thioredoxin-like"/>
    <property type="match status" value="1"/>
</dbReference>
<evidence type="ECO:0000259" key="2">
    <source>
        <dbReference type="Pfam" id="PF00085"/>
    </source>
</evidence>
<dbReference type="Gene3D" id="3.40.30.10">
    <property type="entry name" value="Glutaredoxin"/>
    <property type="match status" value="1"/>
</dbReference>
<dbReference type="InterPro" id="IPR013766">
    <property type="entry name" value="Thioredoxin_domain"/>
</dbReference>
<feature type="domain" description="Thioredoxin" evidence="2">
    <location>
        <begin position="21"/>
        <end position="66"/>
    </location>
</feature>
<reference evidence="4" key="1">
    <citation type="submission" date="2016-11" db="UniProtKB">
        <authorList>
            <consortium name="WormBaseParasite"/>
        </authorList>
    </citation>
    <scope>IDENTIFICATION</scope>
</reference>
<accession>A0A1I7SGJ4</accession>
<evidence type="ECO:0000313" key="4">
    <source>
        <dbReference type="WBParaSite" id="BXY_1215900.1"/>
    </source>
</evidence>
<dbReference type="WBParaSite" id="BXY_1215900.1">
    <property type="protein sequence ID" value="BXY_1215900.1"/>
    <property type="gene ID" value="BXY_1215900"/>
</dbReference>
<dbReference type="AlphaFoldDB" id="A0A1I7SGJ4"/>
<dbReference type="Pfam" id="PF00085">
    <property type="entry name" value="Thioredoxin"/>
    <property type="match status" value="1"/>
</dbReference>
<dbReference type="PROSITE" id="PS00194">
    <property type="entry name" value="THIOREDOXIN_1"/>
    <property type="match status" value="1"/>
</dbReference>
<dbReference type="PANTHER" id="PTHR46115">
    <property type="entry name" value="THIOREDOXIN-LIKE PROTEIN 1"/>
    <property type="match status" value="1"/>
</dbReference>
<organism evidence="3 4">
    <name type="scientific">Bursaphelenchus xylophilus</name>
    <name type="common">Pinewood nematode worm</name>
    <name type="synonym">Aphelenchoides xylophilus</name>
    <dbReference type="NCBI Taxonomy" id="6326"/>
    <lineage>
        <taxon>Eukaryota</taxon>
        <taxon>Metazoa</taxon>
        <taxon>Ecdysozoa</taxon>
        <taxon>Nematoda</taxon>
        <taxon>Chromadorea</taxon>
        <taxon>Rhabditida</taxon>
        <taxon>Tylenchina</taxon>
        <taxon>Tylenchomorpha</taxon>
        <taxon>Aphelenchoidea</taxon>
        <taxon>Aphelenchoididae</taxon>
        <taxon>Bursaphelenchus</taxon>
    </lineage>
</organism>
<dbReference type="eggNOG" id="KOG0909">
    <property type="taxonomic scope" value="Eukaryota"/>
</dbReference>
<proteinExistence type="predicted"/>
<dbReference type="eggNOG" id="KOG0908">
    <property type="taxonomic scope" value="Eukaryota"/>
</dbReference>
<dbReference type="InterPro" id="IPR017937">
    <property type="entry name" value="Thioredoxin_CS"/>
</dbReference>
<protein>
    <submittedName>
        <fullName evidence="4">Thioredoxin domain-containing protein</fullName>
    </submittedName>
</protein>
<dbReference type="Proteomes" id="UP000095284">
    <property type="component" value="Unplaced"/>
</dbReference>
<dbReference type="CDD" id="cd02947">
    <property type="entry name" value="TRX_family"/>
    <property type="match status" value="1"/>
</dbReference>
<evidence type="ECO:0000313" key="3">
    <source>
        <dbReference type="Proteomes" id="UP000095284"/>
    </source>
</evidence>
<name>A0A1I7SGJ4_BURXY</name>
<keyword evidence="1" id="KW-1015">Disulfide bond</keyword>
<dbReference type="InterPro" id="IPR036249">
    <property type="entry name" value="Thioredoxin-like_sf"/>
</dbReference>
<sequence>MVVEHVNHDGEWPAIQKKAGTQRLLVADFYADWCVPCRMIAPHFENLSNQYKDAVFAKVNVDKCSKCITFELCQPLYSLLTVRKLAEHKELTQEAWKV</sequence>